<dbReference type="AlphaFoldDB" id="A0A6M3L1X4"/>
<dbReference type="SUPFAM" id="SSF117892">
    <property type="entry name" value="Band 7/SPFH domain"/>
    <property type="match status" value="1"/>
</dbReference>
<proteinExistence type="predicted"/>
<reference evidence="2" key="1">
    <citation type="submission" date="2020-03" db="EMBL/GenBank/DDBJ databases">
        <title>The deep terrestrial virosphere.</title>
        <authorList>
            <person name="Holmfeldt K."/>
            <person name="Nilsson E."/>
            <person name="Simone D."/>
            <person name="Lopez-Fernandez M."/>
            <person name="Wu X."/>
            <person name="de Brujin I."/>
            <person name="Lundin D."/>
            <person name="Andersson A."/>
            <person name="Bertilsson S."/>
            <person name="Dopson M."/>
        </authorList>
    </citation>
    <scope>NUCLEOTIDE SEQUENCE</scope>
    <source>
        <strain evidence="2">MM415B02738</strain>
    </source>
</reference>
<dbReference type="PANTHER" id="PTHR42911:SF2">
    <property type="entry name" value="PROHIBITIN FAMILY PROTEIN"/>
    <property type="match status" value="1"/>
</dbReference>
<dbReference type="Pfam" id="PF01145">
    <property type="entry name" value="Band_7"/>
    <property type="match status" value="1"/>
</dbReference>
<dbReference type="EMBL" id="MT142788">
    <property type="protein sequence ID" value="QJA88553.1"/>
    <property type="molecule type" value="Genomic_DNA"/>
</dbReference>
<sequence length="188" mass="21342">MDTLRFLFQQIGKVFTWWVTVLPWQTALRVRLGKHVTVLEAGVHWKVPLVHRVYAQNTRLLYADAPVQTLTTKDRQILAISAVIGYRITDVERLYTSIQQIDATILSLAMGVIAETVSSTDSADCSPARIESAVESKLGKTDWGLQFEYVRCNDFAYCPTLRLIGDYVGNNFSNYADMDRQMKGEPNY</sequence>
<evidence type="ECO:0000313" key="2">
    <source>
        <dbReference type="EMBL" id="QJA88553.1"/>
    </source>
</evidence>
<name>A0A6M3L1X4_9ZZZZ</name>
<dbReference type="Gene3D" id="3.30.479.30">
    <property type="entry name" value="Band 7 domain"/>
    <property type="match status" value="1"/>
</dbReference>
<dbReference type="InterPro" id="IPR001107">
    <property type="entry name" value="Band_7"/>
</dbReference>
<organism evidence="2">
    <name type="scientific">viral metagenome</name>
    <dbReference type="NCBI Taxonomy" id="1070528"/>
    <lineage>
        <taxon>unclassified sequences</taxon>
        <taxon>metagenomes</taxon>
        <taxon>organismal metagenomes</taxon>
    </lineage>
</organism>
<evidence type="ECO:0000259" key="1">
    <source>
        <dbReference type="Pfam" id="PF01145"/>
    </source>
</evidence>
<gene>
    <name evidence="2" type="ORF">MM415B02738_0001</name>
</gene>
<accession>A0A6M3L1X4</accession>
<dbReference type="PANTHER" id="PTHR42911">
    <property type="entry name" value="MODULATOR OF FTSH PROTEASE HFLC"/>
    <property type="match status" value="1"/>
</dbReference>
<feature type="domain" description="Band 7" evidence="1">
    <location>
        <begin position="20"/>
        <end position="124"/>
    </location>
</feature>
<dbReference type="InterPro" id="IPR036013">
    <property type="entry name" value="Band_7/SPFH_dom_sf"/>
</dbReference>
<protein>
    <submittedName>
        <fullName evidence="2">Putative SPFH domain / band 7 protein</fullName>
    </submittedName>
</protein>